<feature type="compositionally biased region" description="Polar residues" evidence="1">
    <location>
        <begin position="42"/>
        <end position="55"/>
    </location>
</feature>
<feature type="compositionally biased region" description="Low complexity" evidence="1">
    <location>
        <begin position="56"/>
        <end position="69"/>
    </location>
</feature>
<evidence type="ECO:0000259" key="3">
    <source>
        <dbReference type="SMART" id="SM00978"/>
    </source>
</evidence>
<dbReference type="AlphaFoldDB" id="A0A3A1Z0H4"/>
<dbReference type="RefSeq" id="WP_114421319.1">
    <property type="nucleotide sequence ID" value="NZ_NQYH01000001.1"/>
</dbReference>
<dbReference type="EMBL" id="NQYH01000001">
    <property type="protein sequence ID" value="RIY42234.1"/>
    <property type="molecule type" value="Genomic_DNA"/>
</dbReference>
<reference evidence="4 5" key="1">
    <citation type="submission" date="2017-08" db="EMBL/GenBank/DDBJ databases">
        <title>Pusillimonas indicus sp. nov., a member of the family Alcaligenaceae isolated from surface seawater.</title>
        <authorList>
            <person name="Li J."/>
        </authorList>
    </citation>
    <scope>NUCLEOTIDE SEQUENCE [LARGE SCALE GENOMIC DNA]</scope>
    <source>
        <strain evidence="4 5">L52-1-41</strain>
    </source>
</reference>
<dbReference type="SUPFAM" id="SSF54427">
    <property type="entry name" value="NTF2-like"/>
    <property type="match status" value="1"/>
</dbReference>
<dbReference type="PANTHER" id="PTHR41542">
    <property type="entry name" value="BLL5807 PROTEIN"/>
    <property type="match status" value="1"/>
</dbReference>
<dbReference type="Proteomes" id="UP000266206">
    <property type="component" value="Unassembled WGS sequence"/>
</dbReference>
<feature type="domain" description="Tim44-like" evidence="3">
    <location>
        <begin position="187"/>
        <end position="316"/>
    </location>
</feature>
<name>A0A3A1Z0H4_9BURK</name>
<dbReference type="InterPro" id="IPR007379">
    <property type="entry name" value="Tim44-like_dom"/>
</dbReference>
<proteinExistence type="predicted"/>
<dbReference type="PANTHER" id="PTHR41542:SF1">
    <property type="entry name" value="BLL5807 PROTEIN"/>
    <property type="match status" value="1"/>
</dbReference>
<sequence length="322" mass="34033">MSSRLSRYFAGVLLAFSTFAMVSISFDAEARRFGGGASFGRQSTNVTQQRQAATPSTTTQRSASQNTASASTAAAGGAAARSGMSRFLGPIAGIAAGLGIAALLSQMGLSGAFLEFMSSLILIGLLAFAIMFIVRRLRGAASGPATQSAGMQRNNQQGAHEVWRTASAQPETPSMAPAAATDVPGTLSTADQGSWFIPDDFDTGAFLANAKKQFLEVQRLWDEGNIDGLSEYLTDDMVAEFRPQMQAREGLPQHTEVLLLNAELLGIEAISDGHLASVRYSGMLREEPGAEAVRIEEVWNLYKANGSGWLLAGLQQLSSNNG</sequence>
<evidence type="ECO:0000256" key="2">
    <source>
        <dbReference type="SAM" id="Phobius"/>
    </source>
</evidence>
<dbReference type="InterPro" id="IPR032710">
    <property type="entry name" value="NTF2-like_dom_sf"/>
</dbReference>
<gene>
    <name evidence="4" type="ORF">CJP73_01995</name>
</gene>
<protein>
    <recommendedName>
        <fullName evidence="3">Tim44-like domain-containing protein</fullName>
    </recommendedName>
</protein>
<dbReference type="SMART" id="SM00978">
    <property type="entry name" value="Tim44"/>
    <property type="match status" value="1"/>
</dbReference>
<dbReference type="Gene3D" id="3.10.450.240">
    <property type="match status" value="1"/>
</dbReference>
<feature type="transmembrane region" description="Helical" evidence="2">
    <location>
        <begin position="6"/>
        <end position="26"/>
    </location>
</feature>
<comment type="caution">
    <text evidence="4">The sequence shown here is derived from an EMBL/GenBank/DDBJ whole genome shotgun (WGS) entry which is preliminary data.</text>
</comment>
<keyword evidence="2" id="KW-0812">Transmembrane</keyword>
<accession>A0A3A1Z0H4</accession>
<evidence type="ECO:0000256" key="1">
    <source>
        <dbReference type="SAM" id="MobiDB-lite"/>
    </source>
</evidence>
<dbReference type="OrthoDB" id="5297955at2"/>
<dbReference type="Pfam" id="PF04280">
    <property type="entry name" value="Tim44"/>
    <property type="match status" value="1"/>
</dbReference>
<feature type="transmembrane region" description="Helical" evidence="2">
    <location>
        <begin position="87"/>
        <end position="104"/>
    </location>
</feature>
<evidence type="ECO:0000313" key="5">
    <source>
        <dbReference type="Proteomes" id="UP000266206"/>
    </source>
</evidence>
<feature type="region of interest" description="Disordered" evidence="1">
    <location>
        <begin position="41"/>
        <end position="69"/>
    </location>
</feature>
<keyword evidence="2" id="KW-1133">Transmembrane helix</keyword>
<evidence type="ECO:0000313" key="4">
    <source>
        <dbReference type="EMBL" id="RIY42234.1"/>
    </source>
</evidence>
<feature type="transmembrane region" description="Helical" evidence="2">
    <location>
        <begin position="116"/>
        <end position="134"/>
    </location>
</feature>
<organism evidence="4 5">
    <name type="scientific">Neopusillimonas maritima</name>
    <dbReference type="NCBI Taxonomy" id="2026239"/>
    <lineage>
        <taxon>Bacteria</taxon>
        <taxon>Pseudomonadati</taxon>
        <taxon>Pseudomonadota</taxon>
        <taxon>Betaproteobacteria</taxon>
        <taxon>Burkholderiales</taxon>
        <taxon>Alcaligenaceae</taxon>
        <taxon>Neopusillimonas</taxon>
    </lineage>
</organism>
<keyword evidence="2" id="KW-0472">Membrane</keyword>